<keyword evidence="4" id="KW-0472">Membrane</keyword>
<dbReference type="Gene3D" id="2.40.50.100">
    <property type="match status" value="2"/>
</dbReference>
<evidence type="ECO:0000256" key="1">
    <source>
        <dbReference type="ARBA" id="ARBA00009477"/>
    </source>
</evidence>
<feature type="domain" description="Multidrug resistance protein MdtA-like barrel-sandwich hybrid" evidence="6">
    <location>
        <begin position="69"/>
        <end position="223"/>
    </location>
</feature>
<dbReference type="GO" id="GO:1990281">
    <property type="term" value="C:efflux pump complex"/>
    <property type="evidence" value="ECO:0007669"/>
    <property type="project" value="TreeGrafter"/>
</dbReference>
<dbReference type="RefSeq" id="WP_006299659.1">
    <property type="nucleotide sequence ID" value="NZ_CM001022.1"/>
</dbReference>
<organism evidence="8 9">
    <name type="scientific">Aminomonas paucivorans DSM 12260</name>
    <dbReference type="NCBI Taxonomy" id="584708"/>
    <lineage>
        <taxon>Bacteria</taxon>
        <taxon>Thermotogati</taxon>
        <taxon>Synergistota</taxon>
        <taxon>Synergistia</taxon>
        <taxon>Synergistales</taxon>
        <taxon>Synergistaceae</taxon>
        <taxon>Aminomonas</taxon>
    </lineage>
</organism>
<feature type="region of interest" description="Disordered" evidence="3">
    <location>
        <begin position="326"/>
        <end position="356"/>
    </location>
</feature>
<feature type="transmembrane region" description="Helical" evidence="4">
    <location>
        <begin position="17"/>
        <end position="35"/>
    </location>
</feature>
<protein>
    <submittedName>
        <fullName evidence="8">Efflux transporter, RND family, MFP subunit</fullName>
    </submittedName>
</protein>
<dbReference type="InterPro" id="IPR006143">
    <property type="entry name" value="RND_pump_MFP"/>
</dbReference>
<evidence type="ECO:0000259" key="5">
    <source>
        <dbReference type="Pfam" id="PF25876"/>
    </source>
</evidence>
<dbReference type="InterPro" id="IPR058624">
    <property type="entry name" value="MdtA-like_HH"/>
</dbReference>
<feature type="domain" description="Multidrug resistance protein MdtA-like alpha-helical hairpin" evidence="5">
    <location>
        <begin position="117"/>
        <end position="193"/>
    </location>
</feature>
<dbReference type="PANTHER" id="PTHR30469:SF33">
    <property type="entry name" value="SLR1207 PROTEIN"/>
    <property type="match status" value="1"/>
</dbReference>
<keyword evidence="2" id="KW-0175">Coiled coil</keyword>
<evidence type="ECO:0000313" key="9">
    <source>
        <dbReference type="Proteomes" id="UP000005096"/>
    </source>
</evidence>
<gene>
    <name evidence="8" type="ORF">Apau_0079</name>
</gene>
<dbReference type="Gene3D" id="2.40.420.20">
    <property type="match status" value="1"/>
</dbReference>
<name>E3CWL4_9BACT</name>
<dbReference type="Pfam" id="PF25876">
    <property type="entry name" value="HH_MFP_RND"/>
    <property type="match status" value="1"/>
</dbReference>
<evidence type="ECO:0000256" key="2">
    <source>
        <dbReference type="SAM" id="Coils"/>
    </source>
</evidence>
<dbReference type="eggNOG" id="COG0845">
    <property type="taxonomic scope" value="Bacteria"/>
</dbReference>
<feature type="compositionally biased region" description="Gly residues" evidence="3">
    <location>
        <begin position="400"/>
        <end position="417"/>
    </location>
</feature>
<dbReference type="PaxDb" id="584708-Apau_0079"/>
<evidence type="ECO:0000256" key="4">
    <source>
        <dbReference type="SAM" id="Phobius"/>
    </source>
</evidence>
<sequence>MSGTTRGGRRGGGKGKALGALLVLGTLAAGGWWFFGRETKPPVAYLSEAVARGEVVQSVSATGTLQAVNTVTVGSQVSGTISRVLVDYNSRVRKGQLLALIDPTMLAAEVAKSEADLASARADLASARADLANADRNRQRQERLYASHFVAKSDLDDARTSWLTAAAKVDASRAGVRQAEAVLRRGRANLGYTRIVSPIDGTVVGKSISEGQTVAASYQTPTLFTLAEDLTRMQVEADVDEADIGPIREGMPVTFTVDAFPDDTFRGRVSQVRLQAKTQENVVTYTVVVRVDNPDLTLKPGMTANVAIRVAEASGVLRVPAAALRFRPGNGNGEGKRRAASPAPGTGEEKRSSGPVVWVLQEGQERPLRRVPVEVGLTDGTWTAVSGDLTEGDRVVTGADGTGSGKSSAGGPGRPFP</sequence>
<keyword evidence="9" id="KW-1185">Reference proteome</keyword>
<dbReference type="Gene3D" id="2.40.30.170">
    <property type="match status" value="1"/>
</dbReference>
<dbReference type="Pfam" id="PF25917">
    <property type="entry name" value="BSH_RND"/>
    <property type="match status" value="1"/>
</dbReference>
<dbReference type="AlphaFoldDB" id="E3CWL4"/>
<evidence type="ECO:0000259" key="7">
    <source>
        <dbReference type="Pfam" id="PF25954"/>
    </source>
</evidence>
<keyword evidence="4" id="KW-0812">Transmembrane</keyword>
<dbReference type="FunFam" id="2.40.30.170:FF:000010">
    <property type="entry name" value="Efflux RND transporter periplasmic adaptor subunit"/>
    <property type="match status" value="1"/>
</dbReference>
<dbReference type="InterPro" id="IPR058625">
    <property type="entry name" value="MdtA-like_BSH"/>
</dbReference>
<evidence type="ECO:0000256" key="3">
    <source>
        <dbReference type="SAM" id="MobiDB-lite"/>
    </source>
</evidence>
<dbReference type="PANTHER" id="PTHR30469">
    <property type="entry name" value="MULTIDRUG RESISTANCE PROTEIN MDTA"/>
    <property type="match status" value="1"/>
</dbReference>
<keyword evidence="4" id="KW-1133">Transmembrane helix</keyword>
<dbReference type="Pfam" id="PF25954">
    <property type="entry name" value="Beta-barrel_RND_2"/>
    <property type="match status" value="1"/>
</dbReference>
<evidence type="ECO:0000259" key="6">
    <source>
        <dbReference type="Pfam" id="PF25917"/>
    </source>
</evidence>
<feature type="region of interest" description="Disordered" evidence="3">
    <location>
        <begin position="383"/>
        <end position="417"/>
    </location>
</feature>
<dbReference type="HOGENOM" id="CLU_018816_14_1_0"/>
<dbReference type="NCBIfam" id="TIGR01730">
    <property type="entry name" value="RND_mfp"/>
    <property type="match status" value="1"/>
</dbReference>
<dbReference type="Proteomes" id="UP000005096">
    <property type="component" value="Chromosome"/>
</dbReference>
<proteinExistence type="inferred from homology"/>
<dbReference type="SUPFAM" id="SSF111369">
    <property type="entry name" value="HlyD-like secretion proteins"/>
    <property type="match status" value="1"/>
</dbReference>
<dbReference type="STRING" id="584708.Apau_0079"/>
<feature type="domain" description="CusB-like beta-barrel" evidence="7">
    <location>
        <begin position="235"/>
        <end position="309"/>
    </location>
</feature>
<evidence type="ECO:0000313" key="8">
    <source>
        <dbReference type="EMBL" id="EFQ22519.1"/>
    </source>
</evidence>
<dbReference type="OrthoDB" id="9809068at2"/>
<accession>E3CWL4</accession>
<dbReference type="EMBL" id="CM001022">
    <property type="protein sequence ID" value="EFQ22519.1"/>
    <property type="molecule type" value="Genomic_DNA"/>
</dbReference>
<comment type="similarity">
    <text evidence="1">Belongs to the membrane fusion protein (MFP) (TC 8.A.1) family.</text>
</comment>
<feature type="coiled-coil region" evidence="2">
    <location>
        <begin position="110"/>
        <end position="144"/>
    </location>
</feature>
<reference evidence="8 9" key="1">
    <citation type="journal article" date="2010" name="Stand. Genomic Sci.">
        <title>Non-contiguous finished genome sequence of Aminomonas paucivorans type strain (GLU-3).</title>
        <authorList>
            <person name="Pitluck S."/>
            <person name="Yasawong M."/>
            <person name="Held B."/>
            <person name="Lapidus A."/>
            <person name="Nolan M."/>
            <person name="Copeland A."/>
            <person name="Lucas S."/>
            <person name="Del Rio T.G."/>
            <person name="Tice H."/>
            <person name="Cheng J.F."/>
            <person name="Chertkov O."/>
            <person name="Goodwin L."/>
            <person name="Tapia R."/>
            <person name="Han C."/>
            <person name="Liolios K."/>
            <person name="Ivanova N."/>
            <person name="Mavromatis K."/>
            <person name="Ovchinnikova G."/>
            <person name="Pati A."/>
            <person name="Chen A."/>
            <person name="Palaniappan K."/>
            <person name="Land M."/>
            <person name="Hauser L."/>
            <person name="Chang Y.J."/>
            <person name="Jeffries C.D."/>
            <person name="Pukall R."/>
            <person name="Spring S."/>
            <person name="Rohde M."/>
            <person name="Sikorski J."/>
            <person name="Goker M."/>
            <person name="Woyke T."/>
            <person name="Bristow J."/>
            <person name="Eisen J.A."/>
            <person name="Markowitz V."/>
            <person name="Hugenholtz P."/>
            <person name="Kyrpides N.C."/>
            <person name="Klenk H.P."/>
        </authorList>
    </citation>
    <scope>NUCLEOTIDE SEQUENCE [LARGE SCALE GENOMIC DNA]</scope>
    <source>
        <strain evidence="8 9">DSM 12260</strain>
    </source>
</reference>
<dbReference type="InterPro" id="IPR058792">
    <property type="entry name" value="Beta-barrel_RND_2"/>
</dbReference>
<dbReference type="GO" id="GO:0015562">
    <property type="term" value="F:efflux transmembrane transporter activity"/>
    <property type="evidence" value="ECO:0007669"/>
    <property type="project" value="TreeGrafter"/>
</dbReference>